<keyword evidence="3" id="KW-1185">Reference proteome</keyword>
<evidence type="ECO:0000313" key="3">
    <source>
        <dbReference type="Proteomes" id="UP000600026"/>
    </source>
</evidence>
<dbReference type="Proteomes" id="UP000600026">
    <property type="component" value="Unassembled WGS sequence"/>
</dbReference>
<evidence type="ECO:0000256" key="1">
    <source>
        <dbReference type="SAM" id="MobiDB-lite"/>
    </source>
</evidence>
<organism evidence="2 3">
    <name type="scientific">Streptomyces xanthophaeus</name>
    <dbReference type="NCBI Taxonomy" id="67385"/>
    <lineage>
        <taxon>Bacteria</taxon>
        <taxon>Bacillati</taxon>
        <taxon>Actinomycetota</taxon>
        <taxon>Actinomycetes</taxon>
        <taxon>Kitasatosporales</taxon>
        <taxon>Streptomycetaceae</taxon>
        <taxon>Streptomyces</taxon>
    </lineage>
</organism>
<protein>
    <submittedName>
        <fullName evidence="2">Uncharacterized protein</fullName>
    </submittedName>
</protein>
<dbReference type="EMBL" id="BNEE01000002">
    <property type="protein sequence ID" value="GHI82768.1"/>
    <property type="molecule type" value="Genomic_DNA"/>
</dbReference>
<comment type="caution">
    <text evidence="2">The sequence shown here is derived from an EMBL/GenBank/DDBJ whole genome shotgun (WGS) entry which is preliminary data.</text>
</comment>
<feature type="region of interest" description="Disordered" evidence="1">
    <location>
        <begin position="14"/>
        <end position="44"/>
    </location>
</feature>
<sequence>MCSLESAFAYALAPVRERQPPHPARLSAGPPTGTPPEERDRHVSERLSSCAALLEPALRDGSSTAAYWTAAIHAGGSPSPNTNTDVWALRLNTHRGHGKR</sequence>
<dbReference type="AlphaFoldDB" id="A0A919GRG9"/>
<reference evidence="2" key="1">
    <citation type="submission" date="2020-09" db="EMBL/GenBank/DDBJ databases">
        <title>Whole genome shotgun sequence of Streptomyces xanthophaeus NBRC 12829.</title>
        <authorList>
            <person name="Komaki H."/>
            <person name="Tamura T."/>
        </authorList>
    </citation>
    <scope>NUCLEOTIDE SEQUENCE</scope>
    <source>
        <strain evidence="2">NBRC 12829</strain>
    </source>
</reference>
<gene>
    <name evidence="2" type="ORF">Sxan_01320</name>
</gene>
<proteinExistence type="predicted"/>
<name>A0A919GRG9_9ACTN</name>
<accession>A0A919GRG9</accession>
<evidence type="ECO:0000313" key="2">
    <source>
        <dbReference type="EMBL" id="GHI82768.1"/>
    </source>
</evidence>